<keyword evidence="1 4" id="KW-0732">Signal</keyword>
<feature type="signal peptide" evidence="4">
    <location>
        <begin position="1"/>
        <end position="23"/>
    </location>
</feature>
<feature type="domain" description="Soluble ligand binding" evidence="6">
    <location>
        <begin position="326"/>
        <end position="361"/>
    </location>
</feature>
<dbReference type="Pfam" id="PF02563">
    <property type="entry name" value="Poly_export"/>
    <property type="match status" value="1"/>
</dbReference>
<dbReference type="PANTHER" id="PTHR33619">
    <property type="entry name" value="POLYSACCHARIDE EXPORT PROTEIN GFCE-RELATED"/>
    <property type="match status" value="1"/>
</dbReference>
<keyword evidence="8" id="KW-1185">Reference proteome</keyword>
<dbReference type="Gene3D" id="3.30.1950.10">
    <property type="entry name" value="wza like domain"/>
    <property type="match status" value="1"/>
</dbReference>
<feature type="chain" id="PRO_5040930708" evidence="4">
    <location>
        <begin position="24"/>
        <end position="780"/>
    </location>
</feature>
<dbReference type="EMBL" id="JALJEJ010000003">
    <property type="protein sequence ID" value="MCJ8209802.1"/>
    <property type="molecule type" value="Genomic_DNA"/>
</dbReference>
<dbReference type="InterPro" id="IPR003715">
    <property type="entry name" value="Poly_export_N"/>
</dbReference>
<accession>A0A9X1X215</accession>
<gene>
    <name evidence="7" type="ORF">MUY27_08785</name>
</gene>
<evidence type="ECO:0000256" key="3">
    <source>
        <dbReference type="SAM" id="Phobius"/>
    </source>
</evidence>
<feature type="compositionally biased region" description="Basic and acidic residues" evidence="2">
    <location>
        <begin position="98"/>
        <end position="112"/>
    </location>
</feature>
<feature type="region of interest" description="Disordered" evidence="2">
    <location>
        <begin position="97"/>
        <end position="127"/>
    </location>
</feature>
<dbReference type="InterPro" id="IPR019554">
    <property type="entry name" value="Soluble_ligand-bd"/>
</dbReference>
<evidence type="ECO:0000256" key="1">
    <source>
        <dbReference type="ARBA" id="ARBA00022729"/>
    </source>
</evidence>
<name>A0A9X1X215_9SPHI</name>
<evidence type="ECO:0000256" key="2">
    <source>
        <dbReference type="SAM" id="MobiDB-lite"/>
    </source>
</evidence>
<feature type="transmembrane region" description="Helical" evidence="3">
    <location>
        <begin position="756"/>
        <end position="778"/>
    </location>
</feature>
<dbReference type="SUPFAM" id="SSF142984">
    <property type="entry name" value="Nqo1 middle domain-like"/>
    <property type="match status" value="1"/>
</dbReference>
<proteinExistence type="predicted"/>
<evidence type="ECO:0000259" key="5">
    <source>
        <dbReference type="Pfam" id="PF02563"/>
    </source>
</evidence>
<evidence type="ECO:0000259" key="6">
    <source>
        <dbReference type="Pfam" id="PF10531"/>
    </source>
</evidence>
<keyword evidence="3" id="KW-1133">Transmembrane helix</keyword>
<feature type="domain" description="Soluble ligand binding" evidence="6">
    <location>
        <begin position="243"/>
        <end position="287"/>
    </location>
</feature>
<sequence length="780" mass="86428">MRFSKLLLYFLFIFLVAAQSSNGQSSISLNNIQNIKVSELSDEQVTQVWKKLQDSGIPEDQAYKLMEQKGLPAGEVQALKDRFTLLGLNKKGSLKTTSKSEKEKIDFSRDADTSVSRPAPTLKTSPTAQNATKLPVFGMDFFSQRTVKFEPNFNAATPKSYVIGPGDELILLVTGLNESSVRSKVTPEGNLQIPYAGIVYVNGYTIEQATAAIRSKMTKIYPGLRNGQTQLNVTLGNTRSIRITIVGEAQTPGTYTLSSLSTVFNALYNSGGPTANGSLRYIELIRNNRVYKTIDFYSFLQYGLMEGNIRLEDQDVLRIPVYRKRVSILGEVKKPAIYELKDGEQLDDLIKYAGGFTDLAYKGIAKVEQINDLERDVKDVPVNLFGNFVPRNGDVVTIGAITNRYANRIVLEGAVYRPGPYELTAGLTLSGLLNLAKGLKPEAYTNRGYIKRTLPDLQKQFISFNPLEIAAGRNDVPLMREDTVVIQEKSTFIAEQTVTVNGHVRTPSKFVYRKGMTLADVIAMAGGFDERAAVHHVEVSRIIKNEQDSVANQLVKTFTVDMTEGSADNVLLEPMDYVYVQRLVNYHTLGNVSVRGEVLFPGDYPVQRRDETAQEFLKRAGGLTPYGSLPNAQVFRNGVRVNLDLTNESTDPKIRETMILLAGDSIFIPRQNVFVEVTGAVNNPQLVNYDGGRFKYYINAAGGVTSHARLKGAYIKYPDGLNRPVRRFLVFRVYPKVKPGSKIIVPEKDPEVKFRLGVGDFASIASALTALIGLIAILKK</sequence>
<organism evidence="7 8">
    <name type="scientific">Mucilaginibacter straminoryzae</name>
    <dbReference type="NCBI Taxonomy" id="2932774"/>
    <lineage>
        <taxon>Bacteria</taxon>
        <taxon>Pseudomonadati</taxon>
        <taxon>Bacteroidota</taxon>
        <taxon>Sphingobacteriia</taxon>
        <taxon>Sphingobacteriales</taxon>
        <taxon>Sphingobacteriaceae</taxon>
        <taxon>Mucilaginibacter</taxon>
    </lineage>
</organism>
<dbReference type="InterPro" id="IPR049712">
    <property type="entry name" value="Poly_export"/>
</dbReference>
<evidence type="ECO:0000313" key="7">
    <source>
        <dbReference type="EMBL" id="MCJ8209802.1"/>
    </source>
</evidence>
<dbReference type="Proteomes" id="UP001139450">
    <property type="component" value="Unassembled WGS sequence"/>
</dbReference>
<reference evidence="7" key="1">
    <citation type="submission" date="2022-04" db="EMBL/GenBank/DDBJ databases">
        <title>Mucilaginibacter sp. RS28 isolated from freshwater.</title>
        <authorList>
            <person name="Ko S.-R."/>
        </authorList>
    </citation>
    <scope>NUCLEOTIDE SEQUENCE</scope>
    <source>
        <strain evidence="7">RS28</strain>
    </source>
</reference>
<feature type="domain" description="Soluble ligand binding" evidence="6">
    <location>
        <begin position="498"/>
        <end position="545"/>
    </location>
</feature>
<keyword evidence="3" id="KW-0472">Membrane</keyword>
<dbReference type="AlphaFoldDB" id="A0A9X1X215"/>
<feature type="domain" description="Soluble ligand binding" evidence="6">
    <location>
        <begin position="413"/>
        <end position="447"/>
    </location>
</feature>
<protein>
    <submittedName>
        <fullName evidence="7">SLBB domain-containing protein</fullName>
    </submittedName>
</protein>
<dbReference type="PANTHER" id="PTHR33619:SF3">
    <property type="entry name" value="POLYSACCHARIDE EXPORT PROTEIN GFCE-RELATED"/>
    <property type="match status" value="1"/>
</dbReference>
<evidence type="ECO:0000256" key="4">
    <source>
        <dbReference type="SAM" id="SignalP"/>
    </source>
</evidence>
<dbReference type="RefSeq" id="WP_245129634.1">
    <property type="nucleotide sequence ID" value="NZ_JALJEJ010000003.1"/>
</dbReference>
<dbReference type="GO" id="GO:0015159">
    <property type="term" value="F:polysaccharide transmembrane transporter activity"/>
    <property type="evidence" value="ECO:0007669"/>
    <property type="project" value="InterPro"/>
</dbReference>
<evidence type="ECO:0000313" key="8">
    <source>
        <dbReference type="Proteomes" id="UP001139450"/>
    </source>
</evidence>
<comment type="caution">
    <text evidence="7">The sequence shown here is derived from an EMBL/GenBank/DDBJ whole genome shotgun (WGS) entry which is preliminary data.</text>
</comment>
<dbReference type="Gene3D" id="3.10.560.10">
    <property type="entry name" value="Outer membrane lipoprotein wza domain like"/>
    <property type="match status" value="6"/>
</dbReference>
<feature type="domain" description="Polysaccharide export protein N-terminal" evidence="5">
    <location>
        <begin position="156"/>
        <end position="232"/>
    </location>
</feature>
<dbReference type="Pfam" id="PF10531">
    <property type="entry name" value="SLBB"/>
    <property type="match status" value="5"/>
</dbReference>
<feature type="domain" description="Soluble ligand binding" evidence="6">
    <location>
        <begin position="675"/>
        <end position="711"/>
    </location>
</feature>
<keyword evidence="3" id="KW-0812">Transmembrane</keyword>